<feature type="domain" description="PepSY" evidence="3">
    <location>
        <begin position="62"/>
        <end position="122"/>
    </location>
</feature>
<dbReference type="RefSeq" id="WP_210873180.1">
    <property type="nucleotide sequence ID" value="NZ_JAGPNL010000004.1"/>
</dbReference>
<feature type="region of interest" description="Disordered" evidence="1">
    <location>
        <begin position="173"/>
        <end position="207"/>
    </location>
</feature>
<evidence type="ECO:0000256" key="1">
    <source>
        <dbReference type="SAM" id="MobiDB-lite"/>
    </source>
</evidence>
<reference evidence="4" key="1">
    <citation type="submission" date="2021-04" db="EMBL/GenBank/DDBJ databases">
        <title>Genome seq and assembly of Streptomyces sp. RG38.</title>
        <authorList>
            <person name="Chhetri G."/>
        </authorList>
    </citation>
    <scope>NUCLEOTIDE SEQUENCE</scope>
    <source>
        <strain evidence="4">RG38</strain>
    </source>
</reference>
<evidence type="ECO:0000313" key="4">
    <source>
        <dbReference type="EMBL" id="MBQ0828134.1"/>
    </source>
</evidence>
<organism evidence="4 5">
    <name type="scientific">Streptomyces tagetis</name>
    <dbReference type="NCBI Taxonomy" id="2820809"/>
    <lineage>
        <taxon>Bacteria</taxon>
        <taxon>Bacillati</taxon>
        <taxon>Actinomycetota</taxon>
        <taxon>Actinomycetes</taxon>
        <taxon>Kitasatosporales</taxon>
        <taxon>Streptomycetaceae</taxon>
        <taxon>Streptomyces</taxon>
    </lineage>
</organism>
<evidence type="ECO:0000256" key="2">
    <source>
        <dbReference type="SAM" id="SignalP"/>
    </source>
</evidence>
<dbReference type="AlphaFoldDB" id="A0A940XP16"/>
<dbReference type="Proteomes" id="UP000677875">
    <property type="component" value="Unassembled WGS sequence"/>
</dbReference>
<accession>A0A940XP16</accession>
<protein>
    <submittedName>
        <fullName evidence="4">PepSY domain-containing protein</fullName>
    </submittedName>
</protein>
<keyword evidence="2" id="KW-0732">Signal</keyword>
<gene>
    <name evidence="4" type="ORF">J5Y05_16765</name>
</gene>
<evidence type="ECO:0000259" key="3">
    <source>
        <dbReference type="Pfam" id="PF03413"/>
    </source>
</evidence>
<feature type="compositionally biased region" description="Basic and acidic residues" evidence="1">
    <location>
        <begin position="173"/>
        <end position="200"/>
    </location>
</feature>
<proteinExistence type="predicted"/>
<feature type="chain" id="PRO_5037898094" evidence="2">
    <location>
        <begin position="26"/>
        <end position="207"/>
    </location>
</feature>
<name>A0A940XP16_9ACTN</name>
<dbReference type="Gene3D" id="3.10.450.40">
    <property type="match status" value="2"/>
</dbReference>
<sequence length="207" mass="21230">MKRNIVIAAVAAAVVIGGGAATALATGGEDGSAAHRAEVRAADARVSADRAPEDRGGGSARVDAAEAIAAALRHTPGTAVSAELDDADDAGGRLVWEVDVLTGGGEWRQVLVDPADGRVLGSHREHEDDTAEVRSALKGTSVDAAGAARAAAGKGTVTSVELDEDGRVPAWEVETRASGHDDDHDWRVDLRTGEVTRDHSDDDGDDD</sequence>
<dbReference type="InterPro" id="IPR025711">
    <property type="entry name" value="PepSY"/>
</dbReference>
<feature type="domain" description="PepSY" evidence="3">
    <location>
        <begin position="148"/>
        <end position="198"/>
    </location>
</feature>
<dbReference type="EMBL" id="JAGPNL010000004">
    <property type="protein sequence ID" value="MBQ0828134.1"/>
    <property type="molecule type" value="Genomic_DNA"/>
</dbReference>
<dbReference type="Pfam" id="PF03413">
    <property type="entry name" value="PepSY"/>
    <property type="match status" value="2"/>
</dbReference>
<comment type="caution">
    <text evidence="4">The sequence shown here is derived from an EMBL/GenBank/DDBJ whole genome shotgun (WGS) entry which is preliminary data.</text>
</comment>
<keyword evidence="5" id="KW-1185">Reference proteome</keyword>
<evidence type="ECO:0000313" key="5">
    <source>
        <dbReference type="Proteomes" id="UP000677875"/>
    </source>
</evidence>
<feature type="signal peptide" evidence="2">
    <location>
        <begin position="1"/>
        <end position="25"/>
    </location>
</feature>